<dbReference type="InterPro" id="IPR026904">
    <property type="entry name" value="MnmG_C"/>
</dbReference>
<dbReference type="EMBL" id="JAYMGO010000012">
    <property type="protein sequence ID" value="KAL1264135.1"/>
    <property type="molecule type" value="Genomic_DNA"/>
</dbReference>
<gene>
    <name evidence="2" type="ORF">QQF64_004490</name>
</gene>
<evidence type="ECO:0000259" key="1">
    <source>
        <dbReference type="SMART" id="SM01228"/>
    </source>
</evidence>
<accession>A0ABR3MGM9</accession>
<proteinExistence type="predicted"/>
<evidence type="ECO:0000313" key="2">
    <source>
        <dbReference type="EMBL" id="KAL1264135.1"/>
    </source>
</evidence>
<dbReference type="Pfam" id="PF13932">
    <property type="entry name" value="SAM_GIDA_C"/>
    <property type="match status" value="1"/>
</dbReference>
<dbReference type="Gene3D" id="1.10.150.570">
    <property type="entry name" value="GidA associated domain, C-terminal subdomain"/>
    <property type="match status" value="1"/>
</dbReference>
<dbReference type="InterPro" id="IPR002218">
    <property type="entry name" value="MnmG-rel"/>
</dbReference>
<dbReference type="InterPro" id="IPR047001">
    <property type="entry name" value="MnmG_C_subdom"/>
</dbReference>
<dbReference type="PANTHER" id="PTHR11806">
    <property type="entry name" value="GLUCOSE INHIBITED DIVISION PROTEIN A"/>
    <property type="match status" value="1"/>
</dbReference>
<dbReference type="InterPro" id="IPR049312">
    <property type="entry name" value="GIDA_C_N"/>
</dbReference>
<dbReference type="Gene3D" id="3.50.50.60">
    <property type="entry name" value="FAD/NAD(P)-binding domain"/>
    <property type="match status" value="1"/>
</dbReference>
<sequence>GLWAGVNAGRTSLSMPPLSLSRTESYIGVLIDDLVGRGVTEPYRMFTSRAEFRTSLRPDNADLRLTLRGFEEIGCVSEQRYNEALRVQAGLNEALSTLQSISLSAARWRDRLGVVSISETKSSILNGVEVLQYKDVSFQMLAYAFPELFGLYLEFSERLKVEALYRPHCDKQRREMKRMQAEESLSLPQDIDYLTLPVSLSQEVREILDAMRPSTLGAATRLPGITPAAIVHLFNYVHRNKHRAHGKTV</sequence>
<protein>
    <recommendedName>
        <fullName evidence="1">tRNA uridine 5-carboxymethylaminomethyl modification enzyme C-terminal subdomain domain-containing protein</fullName>
    </recommendedName>
</protein>
<dbReference type="SMART" id="SM01228">
    <property type="entry name" value="GIDA_assoc_3"/>
    <property type="match status" value="1"/>
</dbReference>
<dbReference type="InterPro" id="IPR036188">
    <property type="entry name" value="FAD/NAD-bd_sf"/>
</dbReference>
<dbReference type="Proteomes" id="UP001558613">
    <property type="component" value="Unassembled WGS sequence"/>
</dbReference>
<dbReference type="Pfam" id="PF21680">
    <property type="entry name" value="GIDA_C_1st"/>
    <property type="match status" value="1"/>
</dbReference>
<dbReference type="PANTHER" id="PTHR11806:SF0">
    <property type="entry name" value="PROTEIN MTO1 HOMOLOG, MITOCHONDRIAL"/>
    <property type="match status" value="1"/>
</dbReference>
<evidence type="ECO:0000313" key="3">
    <source>
        <dbReference type="Proteomes" id="UP001558613"/>
    </source>
</evidence>
<organism evidence="2 3">
    <name type="scientific">Cirrhinus molitorella</name>
    <name type="common">mud carp</name>
    <dbReference type="NCBI Taxonomy" id="172907"/>
    <lineage>
        <taxon>Eukaryota</taxon>
        <taxon>Metazoa</taxon>
        <taxon>Chordata</taxon>
        <taxon>Craniata</taxon>
        <taxon>Vertebrata</taxon>
        <taxon>Euteleostomi</taxon>
        <taxon>Actinopterygii</taxon>
        <taxon>Neopterygii</taxon>
        <taxon>Teleostei</taxon>
        <taxon>Ostariophysi</taxon>
        <taxon>Cypriniformes</taxon>
        <taxon>Cyprinidae</taxon>
        <taxon>Labeoninae</taxon>
        <taxon>Labeonini</taxon>
        <taxon>Cirrhinus</taxon>
    </lineage>
</organism>
<feature type="domain" description="tRNA uridine 5-carboxymethylaminomethyl modification enzyme C-terminal subdomain" evidence="1">
    <location>
        <begin position="163"/>
        <end position="235"/>
    </location>
</feature>
<name>A0ABR3MGM9_9TELE</name>
<dbReference type="InterPro" id="IPR044920">
    <property type="entry name" value="MnmG_C_subdom_sf"/>
</dbReference>
<keyword evidence="3" id="KW-1185">Reference proteome</keyword>
<feature type="non-terminal residue" evidence="2">
    <location>
        <position position="1"/>
    </location>
</feature>
<reference evidence="2 3" key="1">
    <citation type="submission" date="2023-09" db="EMBL/GenBank/DDBJ databases">
        <authorList>
            <person name="Wang M."/>
        </authorList>
    </citation>
    <scope>NUCLEOTIDE SEQUENCE [LARGE SCALE GENOMIC DNA]</scope>
    <source>
        <strain evidence="2">GT-2023</strain>
        <tissue evidence="2">Liver</tissue>
    </source>
</reference>
<comment type="caution">
    <text evidence="2">The sequence shown here is derived from an EMBL/GenBank/DDBJ whole genome shotgun (WGS) entry which is preliminary data.</text>
</comment>